<dbReference type="Pfam" id="PF01544">
    <property type="entry name" value="CorA"/>
    <property type="match status" value="1"/>
</dbReference>
<gene>
    <name evidence="7" type="ORF">CC84DRAFT_1149105</name>
</gene>
<dbReference type="GO" id="GO:0015095">
    <property type="term" value="F:magnesium ion transmembrane transporter activity"/>
    <property type="evidence" value="ECO:0007669"/>
    <property type="project" value="TreeGrafter"/>
</dbReference>
<dbReference type="PANTHER" id="PTHR46494:SF1">
    <property type="entry name" value="CORA FAMILY METAL ION TRANSPORTER (EUROFUNG)"/>
    <property type="match status" value="1"/>
</dbReference>
<dbReference type="GO" id="GO:0050897">
    <property type="term" value="F:cobalt ion binding"/>
    <property type="evidence" value="ECO:0007669"/>
    <property type="project" value="TreeGrafter"/>
</dbReference>
<proteinExistence type="predicted"/>
<comment type="subcellular location">
    <subcellularLocation>
        <location evidence="1">Cell membrane</location>
        <topology evidence="1">Multi-pass membrane protein</topology>
    </subcellularLocation>
</comment>
<dbReference type="EMBL" id="KV441554">
    <property type="protein sequence ID" value="OAG03579.1"/>
    <property type="molecule type" value="Genomic_DNA"/>
</dbReference>
<evidence type="ECO:0000313" key="7">
    <source>
        <dbReference type="EMBL" id="OAG03579.1"/>
    </source>
</evidence>
<dbReference type="OrthoDB" id="194358at2759"/>
<evidence type="ECO:0000313" key="8">
    <source>
        <dbReference type="Proteomes" id="UP000077069"/>
    </source>
</evidence>
<evidence type="ECO:0008006" key="9">
    <source>
        <dbReference type="Google" id="ProtNLM"/>
    </source>
</evidence>
<keyword evidence="8" id="KW-1185">Reference proteome</keyword>
<evidence type="ECO:0000256" key="5">
    <source>
        <dbReference type="SAM" id="MobiDB-lite"/>
    </source>
</evidence>
<dbReference type="STRING" id="1460663.A0A177C9R8"/>
<feature type="compositionally biased region" description="Low complexity" evidence="5">
    <location>
        <begin position="710"/>
        <end position="719"/>
    </location>
</feature>
<evidence type="ECO:0000256" key="3">
    <source>
        <dbReference type="ARBA" id="ARBA00022989"/>
    </source>
</evidence>
<dbReference type="InterPro" id="IPR002523">
    <property type="entry name" value="MgTranspt_CorA/ZnTranspt_ZntB"/>
</dbReference>
<organism evidence="7 8">
    <name type="scientific">Paraphaeosphaeria sporulosa</name>
    <dbReference type="NCBI Taxonomy" id="1460663"/>
    <lineage>
        <taxon>Eukaryota</taxon>
        <taxon>Fungi</taxon>
        <taxon>Dikarya</taxon>
        <taxon>Ascomycota</taxon>
        <taxon>Pezizomycotina</taxon>
        <taxon>Dothideomycetes</taxon>
        <taxon>Pleosporomycetidae</taxon>
        <taxon>Pleosporales</taxon>
        <taxon>Massarineae</taxon>
        <taxon>Didymosphaeriaceae</taxon>
        <taxon>Paraphaeosphaeria</taxon>
    </lineage>
</organism>
<dbReference type="GO" id="GO:0005886">
    <property type="term" value="C:plasma membrane"/>
    <property type="evidence" value="ECO:0007669"/>
    <property type="project" value="UniProtKB-SubCell"/>
</dbReference>
<dbReference type="Proteomes" id="UP000077069">
    <property type="component" value="Unassembled WGS sequence"/>
</dbReference>
<dbReference type="PANTHER" id="PTHR46494">
    <property type="entry name" value="CORA FAMILY METAL ION TRANSPORTER (EUROFUNG)"/>
    <property type="match status" value="1"/>
</dbReference>
<dbReference type="InParanoid" id="A0A177C9R8"/>
<dbReference type="GO" id="GO:0000287">
    <property type="term" value="F:magnesium ion binding"/>
    <property type="evidence" value="ECO:0007669"/>
    <property type="project" value="TreeGrafter"/>
</dbReference>
<accession>A0A177C9R8</accession>
<keyword evidence="4 6" id="KW-0472">Membrane</keyword>
<dbReference type="AlphaFoldDB" id="A0A177C9R8"/>
<evidence type="ECO:0000256" key="2">
    <source>
        <dbReference type="ARBA" id="ARBA00022692"/>
    </source>
</evidence>
<feature type="compositionally biased region" description="Basic and acidic residues" evidence="5">
    <location>
        <begin position="50"/>
        <end position="74"/>
    </location>
</feature>
<feature type="transmembrane region" description="Helical" evidence="6">
    <location>
        <begin position="506"/>
        <end position="524"/>
    </location>
</feature>
<keyword evidence="3 6" id="KW-1133">Transmembrane helix</keyword>
<sequence>MSMPTHKRARSDPPPILVEDTATAETDMGRLPRSQTAYARDAPQPTSYRPRPEPQSRESYHDTTRQRRNNTWERGHRRQRSPNIEWHEKWTKDSWQNGRVLLIDYVDKNHTTQGRRKIVAQEFNDVEGLRNFYQNEELSGQAALRVIHVQNASWATRFLLRKFNIDATDDLVGTSFGRWARYERPQRRANKPVLNGKTFRTQRDPWRGISRTSFGCDYLKHYPANQVVESDYVKSTKMMALNHYDEYDLPAHTYDVHVQRLSVYVQLSYDEPGGDVDPDISNPYDEEEYQYHENLKKQYNADDYVPKLKTLDNGNTIILFEHSQTGSVEDTLVKARQEIELRWRRLTFYMPRSDTEDDGLMVPKCMDLILRDIFRALAQNWEKYSNICEVHTGILEDKIYENPADETRAPELWTNASLWLKVERLMYLHIDLIKETRAYLHELDNSDPSEDGPWLESSAEEMEKLTTLFQEGVVKPTDNLSDLMYKSVGIRDARHSLQLGLSMWRLSWITFVFLPLTFTTGFFGMNVDTFAENPSIKYFLIAVVALFTVVIALWYMMKHTLSSQHQETLRRGVYERLHSELSSKHPTLWTRRGPRHGVVPVGWWAGLKWRFITHWFNADRTVLATRPEDPADRELGTWSRMKNYLARRWLATLPVMPRAPAASELDLYLRAQEKARETPTLGMLVEAIAPVGLADGAPTAASRMRRSVRSLRSLSPGRSVRSEGDKPVERGRSEERPSSGVMVEEKGVGSDDGSGDERERGPGSFRERLGVPG</sequence>
<dbReference type="RefSeq" id="XP_018033944.1">
    <property type="nucleotide sequence ID" value="XM_018176657.1"/>
</dbReference>
<feature type="region of interest" description="Disordered" evidence="5">
    <location>
        <begin position="699"/>
        <end position="773"/>
    </location>
</feature>
<dbReference type="Gene3D" id="1.20.58.340">
    <property type="entry name" value="Magnesium transport protein CorA, transmembrane region"/>
    <property type="match status" value="1"/>
</dbReference>
<feature type="region of interest" description="Disordered" evidence="5">
    <location>
        <begin position="1"/>
        <end position="80"/>
    </location>
</feature>
<evidence type="ECO:0000256" key="1">
    <source>
        <dbReference type="ARBA" id="ARBA00004651"/>
    </source>
</evidence>
<protein>
    <recommendedName>
        <fullName evidence="9">Cora-domain-containing protein</fullName>
    </recommendedName>
</protein>
<dbReference type="InterPro" id="IPR045863">
    <property type="entry name" value="CorA_TM1_TM2"/>
</dbReference>
<reference evidence="7 8" key="1">
    <citation type="submission" date="2016-05" db="EMBL/GenBank/DDBJ databases">
        <title>Comparative analysis of secretome profiles of manganese(II)-oxidizing ascomycete fungi.</title>
        <authorList>
            <consortium name="DOE Joint Genome Institute"/>
            <person name="Zeiner C.A."/>
            <person name="Purvine S.O."/>
            <person name="Zink E.M."/>
            <person name="Wu S."/>
            <person name="Pasa-Tolic L."/>
            <person name="Chaput D.L."/>
            <person name="Haridas S."/>
            <person name="Grigoriev I.V."/>
            <person name="Santelli C.M."/>
            <person name="Hansel C.M."/>
        </authorList>
    </citation>
    <scope>NUCLEOTIDE SEQUENCE [LARGE SCALE GENOMIC DNA]</scope>
    <source>
        <strain evidence="7 8">AP3s5-JAC2a</strain>
    </source>
</reference>
<dbReference type="SUPFAM" id="SSF144083">
    <property type="entry name" value="Magnesium transport protein CorA, transmembrane region"/>
    <property type="match status" value="1"/>
</dbReference>
<feature type="transmembrane region" description="Helical" evidence="6">
    <location>
        <begin position="536"/>
        <end position="556"/>
    </location>
</feature>
<name>A0A177C9R8_9PLEO</name>
<keyword evidence="2 6" id="KW-0812">Transmembrane</keyword>
<dbReference type="GeneID" id="28760143"/>
<dbReference type="GO" id="GO:0015087">
    <property type="term" value="F:cobalt ion transmembrane transporter activity"/>
    <property type="evidence" value="ECO:0007669"/>
    <property type="project" value="TreeGrafter"/>
</dbReference>
<feature type="compositionally biased region" description="Basic and acidic residues" evidence="5">
    <location>
        <begin position="720"/>
        <end position="773"/>
    </location>
</feature>
<evidence type="ECO:0000256" key="6">
    <source>
        <dbReference type="SAM" id="Phobius"/>
    </source>
</evidence>
<evidence type="ECO:0000256" key="4">
    <source>
        <dbReference type="ARBA" id="ARBA00023136"/>
    </source>
</evidence>